<protein>
    <submittedName>
        <fullName evidence="2">Uncharacterized protein</fullName>
    </submittedName>
</protein>
<feature type="region of interest" description="Disordered" evidence="1">
    <location>
        <begin position="222"/>
        <end position="264"/>
    </location>
</feature>
<feature type="compositionally biased region" description="Basic and acidic residues" evidence="1">
    <location>
        <begin position="227"/>
        <end position="243"/>
    </location>
</feature>
<reference evidence="2" key="2">
    <citation type="journal article" date="2008" name="Genome Biol.">
        <title>Improved genome assembly and evidence-based global gene model set for the chordate Ciona intestinalis: new insight into intron and operon populations.</title>
        <authorList>
            <person name="Satou Y."/>
            <person name="Mineta K."/>
            <person name="Ogasawara M."/>
            <person name="Sasakura Y."/>
            <person name="Shoguchi E."/>
            <person name="Ueno K."/>
            <person name="Yamada L."/>
            <person name="Matsumoto J."/>
            <person name="Wasserscheid J."/>
            <person name="Dewar K."/>
            <person name="Wiley G.B."/>
            <person name="Macmil S.L."/>
            <person name="Roe B.A."/>
            <person name="Zeller R.W."/>
            <person name="Hastings K.E."/>
            <person name="Lemaire P."/>
            <person name="Lindquist E."/>
            <person name="Endo T."/>
            <person name="Hotta K."/>
            <person name="Inaba K."/>
        </authorList>
    </citation>
    <scope>NUCLEOTIDE SEQUENCE [LARGE SCALE GENOMIC DNA]</scope>
    <source>
        <strain evidence="2">wild type</strain>
    </source>
</reference>
<dbReference type="EMBL" id="EAAA01002613">
    <property type="status" value="NOT_ANNOTATED_CDS"/>
    <property type="molecule type" value="Genomic_DNA"/>
</dbReference>
<dbReference type="AlphaFoldDB" id="F6ZG80"/>
<organism evidence="2 3">
    <name type="scientific">Ciona intestinalis</name>
    <name type="common">Transparent sea squirt</name>
    <name type="synonym">Ascidia intestinalis</name>
    <dbReference type="NCBI Taxonomy" id="7719"/>
    <lineage>
        <taxon>Eukaryota</taxon>
        <taxon>Metazoa</taxon>
        <taxon>Chordata</taxon>
        <taxon>Tunicata</taxon>
        <taxon>Ascidiacea</taxon>
        <taxon>Phlebobranchia</taxon>
        <taxon>Cionidae</taxon>
        <taxon>Ciona</taxon>
    </lineage>
</organism>
<evidence type="ECO:0000256" key="1">
    <source>
        <dbReference type="SAM" id="MobiDB-lite"/>
    </source>
</evidence>
<accession>F6ZG80</accession>
<feature type="compositionally biased region" description="Polar residues" evidence="1">
    <location>
        <begin position="247"/>
        <end position="264"/>
    </location>
</feature>
<reference evidence="3" key="1">
    <citation type="journal article" date="2002" name="Science">
        <title>The draft genome of Ciona intestinalis: insights into chordate and vertebrate origins.</title>
        <authorList>
            <person name="Dehal P."/>
            <person name="Satou Y."/>
            <person name="Campbell R.K."/>
            <person name="Chapman J."/>
            <person name="Degnan B."/>
            <person name="De Tomaso A."/>
            <person name="Davidson B."/>
            <person name="Di Gregorio A."/>
            <person name="Gelpke M."/>
            <person name="Goodstein D.M."/>
            <person name="Harafuji N."/>
            <person name="Hastings K.E."/>
            <person name="Ho I."/>
            <person name="Hotta K."/>
            <person name="Huang W."/>
            <person name="Kawashima T."/>
            <person name="Lemaire P."/>
            <person name="Martinez D."/>
            <person name="Meinertzhagen I.A."/>
            <person name="Necula S."/>
            <person name="Nonaka M."/>
            <person name="Putnam N."/>
            <person name="Rash S."/>
            <person name="Saiga H."/>
            <person name="Satake M."/>
            <person name="Terry A."/>
            <person name="Yamada L."/>
            <person name="Wang H.G."/>
            <person name="Awazu S."/>
            <person name="Azumi K."/>
            <person name="Boore J."/>
            <person name="Branno M."/>
            <person name="Chin-Bow S."/>
            <person name="DeSantis R."/>
            <person name="Doyle S."/>
            <person name="Francino P."/>
            <person name="Keys D.N."/>
            <person name="Haga S."/>
            <person name="Hayashi H."/>
            <person name="Hino K."/>
            <person name="Imai K.S."/>
            <person name="Inaba K."/>
            <person name="Kano S."/>
            <person name="Kobayashi K."/>
            <person name="Kobayashi M."/>
            <person name="Lee B.I."/>
            <person name="Makabe K.W."/>
            <person name="Manohar C."/>
            <person name="Matassi G."/>
            <person name="Medina M."/>
            <person name="Mochizuki Y."/>
            <person name="Mount S."/>
            <person name="Morishita T."/>
            <person name="Miura S."/>
            <person name="Nakayama A."/>
            <person name="Nishizaka S."/>
            <person name="Nomoto H."/>
            <person name="Ohta F."/>
            <person name="Oishi K."/>
            <person name="Rigoutsos I."/>
            <person name="Sano M."/>
            <person name="Sasaki A."/>
            <person name="Sasakura Y."/>
            <person name="Shoguchi E."/>
            <person name="Shin-i T."/>
            <person name="Spagnuolo A."/>
            <person name="Stainier D."/>
            <person name="Suzuki M.M."/>
            <person name="Tassy O."/>
            <person name="Takatori N."/>
            <person name="Tokuoka M."/>
            <person name="Yagi K."/>
            <person name="Yoshizaki F."/>
            <person name="Wada S."/>
            <person name="Zhang C."/>
            <person name="Hyatt P.D."/>
            <person name="Larimer F."/>
            <person name="Detter C."/>
            <person name="Doggett N."/>
            <person name="Glavina T."/>
            <person name="Hawkins T."/>
            <person name="Richardson P."/>
            <person name="Lucas S."/>
            <person name="Kohara Y."/>
            <person name="Levine M."/>
            <person name="Satoh N."/>
            <person name="Rokhsar D.S."/>
        </authorList>
    </citation>
    <scope>NUCLEOTIDE SEQUENCE [LARGE SCALE GENOMIC DNA]</scope>
</reference>
<dbReference type="Ensembl" id="ENSCINT00000024759.2">
    <property type="protein sequence ID" value="ENSCINP00000024513.2"/>
    <property type="gene ID" value="ENSCING00000013319.2"/>
</dbReference>
<reference evidence="2" key="4">
    <citation type="submission" date="2025-09" db="UniProtKB">
        <authorList>
            <consortium name="Ensembl"/>
        </authorList>
    </citation>
    <scope>IDENTIFICATION</scope>
</reference>
<dbReference type="Proteomes" id="UP000008144">
    <property type="component" value="Chromosome 8"/>
</dbReference>
<dbReference type="InParanoid" id="F6ZG80"/>
<reference evidence="2" key="3">
    <citation type="submission" date="2025-08" db="UniProtKB">
        <authorList>
            <consortium name="Ensembl"/>
        </authorList>
    </citation>
    <scope>IDENTIFICATION</scope>
</reference>
<keyword evidence="3" id="KW-1185">Reference proteome</keyword>
<proteinExistence type="predicted"/>
<evidence type="ECO:0000313" key="3">
    <source>
        <dbReference type="Proteomes" id="UP000008144"/>
    </source>
</evidence>
<dbReference type="HOGENOM" id="CLU_1055694_0_0_1"/>
<sequence length="264" mass="29250">MHGQEQGAVKPRQSVITNYFGSSPQNLNLHSTAEVKLLHETPAKKHQSNRKVCRKLQCVVSADIIVISDEDDAPAVNTDVKAPVVISLLDDSPLQVNMIDISNKCDFRKSKKMIKEEVKDFPKKQFKSIKSVKGNAVSKRLVNGANCTDEKQQDTGNINCLGADRNIWSDYLNDCANPLATCSKSDTSSLSSNDCFISSITTPIKSTINNGYESNLSCPENLRVKRKPQDSDSPAHKRKKIDDYMSPSKNSLKSSQRIFTNKTS</sequence>
<evidence type="ECO:0000313" key="2">
    <source>
        <dbReference type="Ensembl" id="ENSCINP00000024513.2"/>
    </source>
</evidence>
<name>F6ZG80_CIOIN</name>